<dbReference type="AlphaFoldDB" id="A0A1D8AZH4"/>
<proteinExistence type="predicted"/>
<evidence type="ECO:0000313" key="3">
    <source>
        <dbReference type="Proteomes" id="UP000095228"/>
    </source>
</evidence>
<dbReference type="InterPro" id="IPR029058">
    <property type="entry name" value="AB_hydrolase_fold"/>
</dbReference>
<gene>
    <name evidence="2" type="ORF">Verru16b_03375</name>
</gene>
<keyword evidence="2" id="KW-0378">Hydrolase</keyword>
<feature type="domain" description="Serine aminopeptidase S33" evidence="1">
    <location>
        <begin position="72"/>
        <end position="178"/>
    </location>
</feature>
<accession>A0A1D8AZH4</accession>
<keyword evidence="3" id="KW-1185">Reference proteome</keyword>
<protein>
    <submittedName>
        <fullName evidence="2">Alpha/beta hydrolase family protein</fullName>
    </submittedName>
</protein>
<sequence>MRKMPELLSSVGRILLLLAGLYVVCAVGAHHLSLSMMFPRPPLKYGPGPEIIALKAPDGVTVYARHWPNPAAKHTLLYLHGNYEDLGSLNDYIPAFVQAGYAVFAIDYRGYGLSGGTPDEGNLYADTQLGYNYMRTKLGLPADRIVPFGYSLGGGPAVELALKQPVAGLVLQGAFVSAYRVMTHIPVFPGDKFVNLRKMPELRCPVMVIHGTADGTVPFWHGRKLYEAATSRKAYLFVDGGPHSGLADFTGPRYAEELRKFTDSL</sequence>
<dbReference type="InterPro" id="IPR022742">
    <property type="entry name" value="Hydrolase_4"/>
</dbReference>
<dbReference type="GO" id="GO:0016787">
    <property type="term" value="F:hydrolase activity"/>
    <property type="evidence" value="ECO:0007669"/>
    <property type="project" value="UniProtKB-KW"/>
</dbReference>
<dbReference type="PANTHER" id="PTHR12277:SF81">
    <property type="entry name" value="PROTEIN ABHD13"/>
    <property type="match status" value="1"/>
</dbReference>
<dbReference type="EMBL" id="CP016094">
    <property type="protein sequence ID" value="AOS46275.1"/>
    <property type="molecule type" value="Genomic_DNA"/>
</dbReference>
<evidence type="ECO:0000259" key="1">
    <source>
        <dbReference type="Pfam" id="PF12146"/>
    </source>
</evidence>
<evidence type="ECO:0000313" key="2">
    <source>
        <dbReference type="EMBL" id="AOS46275.1"/>
    </source>
</evidence>
<dbReference type="Pfam" id="PF12146">
    <property type="entry name" value="Hydrolase_4"/>
    <property type="match status" value="1"/>
</dbReference>
<dbReference type="SUPFAM" id="SSF53474">
    <property type="entry name" value="alpha/beta-Hydrolases"/>
    <property type="match status" value="1"/>
</dbReference>
<dbReference type="Proteomes" id="UP000095228">
    <property type="component" value="Chromosome"/>
</dbReference>
<dbReference type="KEGG" id="obg:Verru16b_03375"/>
<name>A0A1D8AZH4_9BACT</name>
<organism evidence="2 3">
    <name type="scientific">Lacunisphaera limnophila</name>
    <dbReference type="NCBI Taxonomy" id="1838286"/>
    <lineage>
        <taxon>Bacteria</taxon>
        <taxon>Pseudomonadati</taxon>
        <taxon>Verrucomicrobiota</taxon>
        <taxon>Opitutia</taxon>
        <taxon>Opitutales</taxon>
        <taxon>Opitutaceae</taxon>
        <taxon>Lacunisphaera</taxon>
    </lineage>
</organism>
<dbReference type="STRING" id="1838286.Verru16b_03375"/>
<dbReference type="Gene3D" id="3.40.50.1820">
    <property type="entry name" value="alpha/beta hydrolase"/>
    <property type="match status" value="1"/>
</dbReference>
<reference evidence="2 3" key="1">
    <citation type="submission" date="2016-06" db="EMBL/GenBank/DDBJ databases">
        <title>Three novel species with peptidoglycan cell walls form the new genus Lacunisphaera gen. nov. in the family Opitutaceae of the verrucomicrobial subdivision 4.</title>
        <authorList>
            <person name="Rast P."/>
            <person name="Gloeckner I."/>
            <person name="Jogler M."/>
            <person name="Boedeker C."/>
            <person name="Jeske O."/>
            <person name="Wiegand S."/>
            <person name="Reinhardt R."/>
            <person name="Schumann P."/>
            <person name="Rohde M."/>
            <person name="Spring S."/>
            <person name="Gloeckner F.O."/>
            <person name="Jogler C."/>
        </authorList>
    </citation>
    <scope>NUCLEOTIDE SEQUENCE [LARGE SCALE GENOMIC DNA]</scope>
    <source>
        <strain evidence="2 3">IG16b</strain>
    </source>
</reference>
<dbReference type="PANTHER" id="PTHR12277">
    <property type="entry name" value="ALPHA/BETA HYDROLASE DOMAIN-CONTAINING PROTEIN"/>
    <property type="match status" value="1"/>
</dbReference>